<feature type="transmembrane region" description="Helical" evidence="7">
    <location>
        <begin position="64"/>
        <end position="88"/>
    </location>
</feature>
<accession>A0A5R9JE79</accession>
<evidence type="ECO:0000256" key="1">
    <source>
        <dbReference type="ARBA" id="ARBA00004651"/>
    </source>
</evidence>
<feature type="transmembrane region" description="Helical" evidence="7">
    <location>
        <begin position="95"/>
        <end position="118"/>
    </location>
</feature>
<feature type="transmembrane region" description="Helical" evidence="7">
    <location>
        <begin position="185"/>
        <end position="202"/>
    </location>
</feature>
<evidence type="ECO:0000256" key="3">
    <source>
        <dbReference type="ARBA" id="ARBA00022475"/>
    </source>
</evidence>
<keyword evidence="5 7" id="KW-1133">Transmembrane helix</keyword>
<dbReference type="PROSITE" id="PS50928">
    <property type="entry name" value="ABC_TM1"/>
    <property type="match status" value="1"/>
</dbReference>
<dbReference type="Proteomes" id="UP000305654">
    <property type="component" value="Unassembled WGS sequence"/>
</dbReference>
<dbReference type="GO" id="GO:0055085">
    <property type="term" value="P:transmembrane transport"/>
    <property type="evidence" value="ECO:0007669"/>
    <property type="project" value="InterPro"/>
</dbReference>
<dbReference type="PANTHER" id="PTHR30151">
    <property type="entry name" value="ALKANE SULFONATE ABC TRANSPORTER-RELATED, MEMBRANE SUBUNIT"/>
    <property type="match status" value="1"/>
</dbReference>
<feature type="transmembrane region" description="Helical" evidence="7">
    <location>
        <begin position="124"/>
        <end position="145"/>
    </location>
</feature>
<evidence type="ECO:0000313" key="9">
    <source>
        <dbReference type="EMBL" id="TLU72598.1"/>
    </source>
</evidence>
<keyword evidence="6 7" id="KW-0472">Membrane</keyword>
<dbReference type="InterPro" id="IPR000515">
    <property type="entry name" value="MetI-like"/>
</dbReference>
<dbReference type="PANTHER" id="PTHR30151:SF0">
    <property type="entry name" value="ABC TRANSPORTER PERMEASE PROTEIN MJ0413-RELATED"/>
    <property type="match status" value="1"/>
</dbReference>
<sequence>MSSRLLSPLLALAIVLLAWSLFLHVFRVSPLIGKSPLAVAQYLFGMPASGRNRAALLGALGVTLVHAASGFLLGLVLGLGSAILFVLAPTLERSLLPLATILRSIPLVAMTPLIVLVFGRGPAAVAVIGGLIVYFPTLVNSVMGLRAAPRASAELVRACGGGDLAVLRKVALPGALPAIMASMRLSAPAALVGALLAEWLATGDGIGYRMQRDITSFRAADLWSALVLVTLCSLLLYGVVAAVETAVIRRFGVPERG</sequence>
<proteinExistence type="inferred from homology"/>
<dbReference type="SUPFAM" id="SSF161098">
    <property type="entry name" value="MetI-like"/>
    <property type="match status" value="1"/>
</dbReference>
<name>A0A5R9JE79_9PROT</name>
<gene>
    <name evidence="9" type="ORF">FE263_11145</name>
</gene>
<dbReference type="OrthoDB" id="9799271at2"/>
<dbReference type="Pfam" id="PF00528">
    <property type="entry name" value="BPD_transp_1"/>
    <property type="match status" value="1"/>
</dbReference>
<evidence type="ECO:0000256" key="7">
    <source>
        <dbReference type="RuleBase" id="RU363032"/>
    </source>
</evidence>
<evidence type="ECO:0000313" key="10">
    <source>
        <dbReference type="Proteomes" id="UP000305654"/>
    </source>
</evidence>
<keyword evidence="3" id="KW-1003">Cell membrane</keyword>
<dbReference type="CDD" id="cd06261">
    <property type="entry name" value="TM_PBP2"/>
    <property type="match status" value="1"/>
</dbReference>
<feature type="transmembrane region" description="Helical" evidence="7">
    <location>
        <begin position="222"/>
        <end position="243"/>
    </location>
</feature>
<comment type="caution">
    <text evidence="9">The sequence shown here is derived from an EMBL/GenBank/DDBJ whole genome shotgun (WGS) entry which is preliminary data.</text>
</comment>
<dbReference type="EMBL" id="VCDI01000003">
    <property type="protein sequence ID" value="TLU72598.1"/>
    <property type="molecule type" value="Genomic_DNA"/>
</dbReference>
<dbReference type="Gene3D" id="1.10.3720.10">
    <property type="entry name" value="MetI-like"/>
    <property type="match status" value="1"/>
</dbReference>
<evidence type="ECO:0000259" key="8">
    <source>
        <dbReference type="PROSITE" id="PS50928"/>
    </source>
</evidence>
<evidence type="ECO:0000256" key="6">
    <source>
        <dbReference type="ARBA" id="ARBA00023136"/>
    </source>
</evidence>
<evidence type="ECO:0000256" key="4">
    <source>
        <dbReference type="ARBA" id="ARBA00022692"/>
    </source>
</evidence>
<keyword evidence="10" id="KW-1185">Reference proteome</keyword>
<reference evidence="9 10" key="1">
    <citation type="submission" date="2019-05" db="EMBL/GenBank/DDBJ databases">
        <authorList>
            <person name="Pankratov T."/>
            <person name="Grouzdev D."/>
        </authorList>
    </citation>
    <scope>NUCLEOTIDE SEQUENCE [LARGE SCALE GENOMIC DNA]</scope>
    <source>
        <strain evidence="9 10">KEBCLARHB70R</strain>
    </source>
</reference>
<keyword evidence="4 7" id="KW-0812">Transmembrane</keyword>
<organism evidence="9 10">
    <name type="scientific">Lichenicoccus roseus</name>
    <dbReference type="NCBI Taxonomy" id="2683649"/>
    <lineage>
        <taxon>Bacteria</taxon>
        <taxon>Pseudomonadati</taxon>
        <taxon>Pseudomonadota</taxon>
        <taxon>Alphaproteobacteria</taxon>
        <taxon>Acetobacterales</taxon>
        <taxon>Acetobacteraceae</taxon>
        <taxon>Lichenicoccus</taxon>
    </lineage>
</organism>
<comment type="similarity">
    <text evidence="7">Belongs to the binding-protein-dependent transport system permease family.</text>
</comment>
<dbReference type="GO" id="GO:0005886">
    <property type="term" value="C:plasma membrane"/>
    <property type="evidence" value="ECO:0007669"/>
    <property type="project" value="UniProtKB-SubCell"/>
</dbReference>
<evidence type="ECO:0000256" key="5">
    <source>
        <dbReference type="ARBA" id="ARBA00022989"/>
    </source>
</evidence>
<dbReference type="AlphaFoldDB" id="A0A5R9JE79"/>
<comment type="subcellular location">
    <subcellularLocation>
        <location evidence="1 7">Cell membrane</location>
        <topology evidence="1 7">Multi-pass membrane protein</topology>
    </subcellularLocation>
</comment>
<feature type="domain" description="ABC transmembrane type-1" evidence="8">
    <location>
        <begin position="60"/>
        <end position="244"/>
    </location>
</feature>
<dbReference type="RefSeq" id="WP_138326060.1">
    <property type="nucleotide sequence ID" value="NZ_VCDI01000003.1"/>
</dbReference>
<keyword evidence="2 7" id="KW-0813">Transport</keyword>
<dbReference type="InterPro" id="IPR035906">
    <property type="entry name" value="MetI-like_sf"/>
</dbReference>
<evidence type="ECO:0000256" key="2">
    <source>
        <dbReference type="ARBA" id="ARBA00022448"/>
    </source>
</evidence>
<protein>
    <submittedName>
        <fullName evidence="9">ABC transporter permease subunit</fullName>
    </submittedName>
</protein>